<evidence type="ECO:0000256" key="2">
    <source>
        <dbReference type="ARBA" id="ARBA00022748"/>
    </source>
</evidence>
<evidence type="ECO:0000256" key="4">
    <source>
        <dbReference type="PROSITE-ProRule" id="PRU00339"/>
    </source>
</evidence>
<comment type="caution">
    <text evidence="9">The sequence shown here is derived from an EMBL/GenBank/DDBJ whole genome shotgun (WGS) entry which is preliminary data.</text>
</comment>
<dbReference type="Gene3D" id="1.25.40.10">
    <property type="entry name" value="Tetratricopeptide repeat domain"/>
    <property type="match status" value="1"/>
</dbReference>
<dbReference type="InterPro" id="IPR056412">
    <property type="entry name" value="Ig_CycH"/>
</dbReference>
<evidence type="ECO:0000256" key="1">
    <source>
        <dbReference type="ARBA" id="ARBA00022737"/>
    </source>
</evidence>
<dbReference type="Pfam" id="PF23914">
    <property type="entry name" value="TPR_CcmH_CycH"/>
    <property type="match status" value="1"/>
</dbReference>
<keyword evidence="6" id="KW-0812">Transmembrane</keyword>
<feature type="transmembrane region" description="Helical" evidence="6">
    <location>
        <begin position="83"/>
        <end position="102"/>
    </location>
</feature>
<dbReference type="RefSeq" id="WP_101520863.1">
    <property type="nucleotide sequence ID" value="NZ_PKLZ01000003.1"/>
</dbReference>
<dbReference type="InterPro" id="IPR056413">
    <property type="entry name" value="TPR_CcmH_CycH"/>
</dbReference>
<evidence type="ECO:0000313" key="9">
    <source>
        <dbReference type="EMBL" id="PLW83262.1"/>
    </source>
</evidence>
<name>A0A2N5Y4F6_9GAMM</name>
<evidence type="ECO:0000259" key="8">
    <source>
        <dbReference type="Pfam" id="PF23914"/>
    </source>
</evidence>
<keyword evidence="1" id="KW-0677">Repeat</keyword>
<protein>
    <submittedName>
        <fullName evidence="9">Cytochrome C biogenesis protein</fullName>
    </submittedName>
</protein>
<dbReference type="InterPro" id="IPR051263">
    <property type="entry name" value="C-type_cytochrome_biogenesis"/>
</dbReference>
<proteinExistence type="predicted"/>
<feature type="region of interest" description="Disordered" evidence="5">
    <location>
        <begin position="368"/>
        <end position="388"/>
    </location>
</feature>
<evidence type="ECO:0000259" key="7">
    <source>
        <dbReference type="Pfam" id="PF23892"/>
    </source>
</evidence>
<keyword evidence="10" id="KW-1185">Reference proteome</keyword>
<sequence length="399" mass="42439">MTTFLLACIGLILLSGLFYLFPGWALKRPLDDGAQANLEWYRLRRRELAEDGDAGLETDAQLRLLEDQQEPLSPLARPSGASFPVWVLLPVIAVMAGGLYYLTGSAADVKITERLQTLGDNPDEDEIQVLMSAMQARVAQRPDNLHYLSLLGRFYMGQGDYARAAATYQNLAEGAPEDAQALAYAAQASYLASERTLTPAAQAQAEASLALNPHQRTALGLLGMAAFEREQYRAAIQYWERLVAMETPGSEGAQMIAGVIAQARANLGETAGAGEPGATDAGAELSVGVSLRVEMPAGATFNPTDTVFVLARAAASDSRMPIAVQRLQARDLPATLRLDDSSSMAGQKLSEAGEIVVIVQVSPDGSPGEANASWLGRAGPLQPSRSTDTLAITLQPQPG</sequence>
<gene>
    <name evidence="9" type="ORF">CWI75_07600</name>
</gene>
<dbReference type="PANTHER" id="PTHR47870:SF1">
    <property type="entry name" value="CYTOCHROME C-TYPE BIOGENESIS PROTEIN CCMH"/>
    <property type="match status" value="1"/>
</dbReference>
<organism evidence="9 10">
    <name type="scientific">Kineobactrum sediminis</name>
    <dbReference type="NCBI Taxonomy" id="1905677"/>
    <lineage>
        <taxon>Bacteria</taxon>
        <taxon>Pseudomonadati</taxon>
        <taxon>Pseudomonadota</taxon>
        <taxon>Gammaproteobacteria</taxon>
        <taxon>Cellvibrionales</taxon>
        <taxon>Halieaceae</taxon>
        <taxon>Kineobactrum</taxon>
    </lineage>
</organism>
<keyword evidence="6" id="KW-1133">Transmembrane helix</keyword>
<keyword evidence="6" id="KW-0472">Membrane</keyword>
<dbReference type="PANTHER" id="PTHR47870">
    <property type="entry name" value="CYTOCHROME C-TYPE BIOGENESIS PROTEIN CCMH"/>
    <property type="match status" value="1"/>
</dbReference>
<keyword evidence="2" id="KW-0201">Cytochrome c-type biogenesis</keyword>
<evidence type="ECO:0000256" key="6">
    <source>
        <dbReference type="SAM" id="Phobius"/>
    </source>
</evidence>
<dbReference type="InterPro" id="IPR011990">
    <property type="entry name" value="TPR-like_helical_dom_sf"/>
</dbReference>
<evidence type="ECO:0000313" key="10">
    <source>
        <dbReference type="Proteomes" id="UP000234845"/>
    </source>
</evidence>
<dbReference type="OrthoDB" id="9776053at2"/>
<dbReference type="SUPFAM" id="SSF48452">
    <property type="entry name" value="TPR-like"/>
    <property type="match status" value="1"/>
</dbReference>
<reference evidence="10" key="1">
    <citation type="submission" date="2017-11" db="EMBL/GenBank/DDBJ databases">
        <title>The draft genome sequence of Chromatocurvus sp. F02.</title>
        <authorList>
            <person name="Du Z.-J."/>
            <person name="Chang Y.-Q."/>
        </authorList>
    </citation>
    <scope>NUCLEOTIDE SEQUENCE [LARGE SCALE GENOMIC DNA]</scope>
    <source>
        <strain evidence="10">F02</strain>
    </source>
</reference>
<dbReference type="GO" id="GO:0017004">
    <property type="term" value="P:cytochrome complex assembly"/>
    <property type="evidence" value="ECO:0007669"/>
    <property type="project" value="UniProtKB-KW"/>
</dbReference>
<dbReference type="Pfam" id="PF23892">
    <property type="entry name" value="Ig_CycH"/>
    <property type="match status" value="1"/>
</dbReference>
<dbReference type="InterPro" id="IPR019734">
    <property type="entry name" value="TPR_rpt"/>
</dbReference>
<feature type="domain" description="Cytochrome c-type biogenesis protein H Ig-like" evidence="7">
    <location>
        <begin position="287"/>
        <end position="392"/>
    </location>
</feature>
<evidence type="ECO:0000256" key="3">
    <source>
        <dbReference type="ARBA" id="ARBA00022803"/>
    </source>
</evidence>
<dbReference type="PROSITE" id="PS50005">
    <property type="entry name" value="TPR"/>
    <property type="match status" value="1"/>
</dbReference>
<dbReference type="AlphaFoldDB" id="A0A2N5Y4F6"/>
<keyword evidence="3 4" id="KW-0802">TPR repeat</keyword>
<feature type="repeat" description="TPR" evidence="4">
    <location>
        <begin position="145"/>
        <end position="178"/>
    </location>
</feature>
<accession>A0A2N5Y4F6</accession>
<dbReference type="EMBL" id="PKLZ01000003">
    <property type="protein sequence ID" value="PLW83262.1"/>
    <property type="molecule type" value="Genomic_DNA"/>
</dbReference>
<dbReference type="Proteomes" id="UP000234845">
    <property type="component" value="Unassembled WGS sequence"/>
</dbReference>
<feature type="domain" description="Cytochrome c-type biogenesis protein H TPR" evidence="8">
    <location>
        <begin position="114"/>
        <end position="245"/>
    </location>
</feature>
<evidence type="ECO:0000256" key="5">
    <source>
        <dbReference type="SAM" id="MobiDB-lite"/>
    </source>
</evidence>